<accession>A0A4Y2SMR2</accession>
<evidence type="ECO:0000313" key="2">
    <source>
        <dbReference type="Proteomes" id="UP000499080"/>
    </source>
</evidence>
<dbReference type="EMBL" id="BGPR01022495">
    <property type="protein sequence ID" value="GBN88846.1"/>
    <property type="molecule type" value="Genomic_DNA"/>
</dbReference>
<protein>
    <submittedName>
        <fullName evidence="1">Uncharacterized protein</fullName>
    </submittedName>
</protein>
<evidence type="ECO:0000313" key="1">
    <source>
        <dbReference type="EMBL" id="GBN88846.1"/>
    </source>
</evidence>
<proteinExistence type="predicted"/>
<keyword evidence="2" id="KW-1185">Reference proteome</keyword>
<dbReference type="Proteomes" id="UP000499080">
    <property type="component" value="Unassembled WGS sequence"/>
</dbReference>
<dbReference type="AlphaFoldDB" id="A0A4Y2SMR2"/>
<comment type="caution">
    <text evidence="1">The sequence shown here is derived from an EMBL/GenBank/DDBJ whole genome shotgun (WGS) entry which is preliminary data.</text>
</comment>
<name>A0A4Y2SMR2_ARAVE</name>
<dbReference type="OrthoDB" id="112267at2759"/>
<gene>
    <name evidence="1" type="ORF">AVEN_176731_1</name>
</gene>
<sequence length="85" mass="9994">MEREPVVDIVVVPQGFEHYVPPWRILKGLNEEMNESAVKEFIQNFRTCFHLVTPDVGRCNMTCIELVTGNHPPIKQYPRRLPLYR</sequence>
<reference evidence="1 2" key="1">
    <citation type="journal article" date="2019" name="Sci. Rep.">
        <title>Orb-weaving spider Araneus ventricosus genome elucidates the spidroin gene catalogue.</title>
        <authorList>
            <person name="Kono N."/>
            <person name="Nakamura H."/>
            <person name="Ohtoshi R."/>
            <person name="Moran D.A.P."/>
            <person name="Shinohara A."/>
            <person name="Yoshida Y."/>
            <person name="Fujiwara M."/>
            <person name="Mori M."/>
            <person name="Tomita M."/>
            <person name="Arakawa K."/>
        </authorList>
    </citation>
    <scope>NUCLEOTIDE SEQUENCE [LARGE SCALE GENOMIC DNA]</scope>
</reference>
<organism evidence="1 2">
    <name type="scientific">Araneus ventricosus</name>
    <name type="common">Orbweaver spider</name>
    <name type="synonym">Epeira ventricosa</name>
    <dbReference type="NCBI Taxonomy" id="182803"/>
    <lineage>
        <taxon>Eukaryota</taxon>
        <taxon>Metazoa</taxon>
        <taxon>Ecdysozoa</taxon>
        <taxon>Arthropoda</taxon>
        <taxon>Chelicerata</taxon>
        <taxon>Arachnida</taxon>
        <taxon>Araneae</taxon>
        <taxon>Araneomorphae</taxon>
        <taxon>Entelegynae</taxon>
        <taxon>Araneoidea</taxon>
        <taxon>Araneidae</taxon>
        <taxon>Araneus</taxon>
    </lineage>
</organism>